<evidence type="ECO:0000313" key="6">
    <source>
        <dbReference type="Proteomes" id="UP001222325"/>
    </source>
</evidence>
<dbReference type="PROSITE" id="PS50961">
    <property type="entry name" value="HTH_LA"/>
    <property type="match status" value="1"/>
</dbReference>
<feature type="region of interest" description="Disordered" evidence="3">
    <location>
        <begin position="128"/>
        <end position="351"/>
    </location>
</feature>
<dbReference type="Gene3D" id="1.10.10.10">
    <property type="entry name" value="Winged helix-like DNA-binding domain superfamily/Winged helix DNA-binding domain"/>
    <property type="match status" value="1"/>
</dbReference>
<feature type="compositionally biased region" description="Low complexity" evidence="3">
    <location>
        <begin position="294"/>
        <end position="307"/>
    </location>
</feature>
<reference evidence="5" key="1">
    <citation type="submission" date="2023-03" db="EMBL/GenBank/DDBJ databases">
        <title>Massive genome expansion in bonnet fungi (Mycena s.s.) driven by repeated elements and novel gene families across ecological guilds.</title>
        <authorList>
            <consortium name="Lawrence Berkeley National Laboratory"/>
            <person name="Harder C.B."/>
            <person name="Miyauchi S."/>
            <person name="Viragh M."/>
            <person name="Kuo A."/>
            <person name="Thoen E."/>
            <person name="Andreopoulos B."/>
            <person name="Lu D."/>
            <person name="Skrede I."/>
            <person name="Drula E."/>
            <person name="Henrissat B."/>
            <person name="Morin E."/>
            <person name="Kohler A."/>
            <person name="Barry K."/>
            <person name="LaButti K."/>
            <person name="Morin E."/>
            <person name="Salamov A."/>
            <person name="Lipzen A."/>
            <person name="Mereny Z."/>
            <person name="Hegedus B."/>
            <person name="Baldrian P."/>
            <person name="Stursova M."/>
            <person name="Weitz H."/>
            <person name="Taylor A."/>
            <person name="Grigoriev I.V."/>
            <person name="Nagy L.G."/>
            <person name="Martin F."/>
            <person name="Kauserud H."/>
        </authorList>
    </citation>
    <scope>NUCLEOTIDE SEQUENCE</scope>
    <source>
        <strain evidence="5">CBHHK173m</strain>
    </source>
</reference>
<dbReference type="Proteomes" id="UP001222325">
    <property type="component" value="Unassembled WGS sequence"/>
</dbReference>
<feature type="compositionally biased region" description="Polar residues" evidence="3">
    <location>
        <begin position="197"/>
        <end position="208"/>
    </location>
</feature>
<proteinExistence type="predicted"/>
<feature type="compositionally biased region" description="Basic and acidic residues" evidence="3">
    <location>
        <begin position="266"/>
        <end position="287"/>
    </location>
</feature>
<dbReference type="PANTHER" id="PTHR22792:SF132">
    <property type="entry name" value="LA-RELATED PROTEIN 1"/>
    <property type="match status" value="1"/>
</dbReference>
<feature type="compositionally biased region" description="Low complexity" evidence="3">
    <location>
        <begin position="128"/>
        <end position="143"/>
    </location>
</feature>
<evidence type="ECO:0000256" key="2">
    <source>
        <dbReference type="PROSITE-ProRule" id="PRU00332"/>
    </source>
</evidence>
<dbReference type="GO" id="GO:0010494">
    <property type="term" value="C:cytoplasmic stress granule"/>
    <property type="evidence" value="ECO:0007669"/>
    <property type="project" value="TreeGrafter"/>
</dbReference>
<dbReference type="SUPFAM" id="SSF46785">
    <property type="entry name" value="Winged helix' DNA-binding domain"/>
    <property type="match status" value="1"/>
</dbReference>
<feature type="compositionally biased region" description="Polar residues" evidence="3">
    <location>
        <begin position="744"/>
        <end position="753"/>
    </location>
</feature>
<feature type="compositionally biased region" description="Basic and acidic residues" evidence="3">
    <location>
        <begin position="796"/>
        <end position="816"/>
    </location>
</feature>
<organism evidence="5 6">
    <name type="scientific">Mycena belliarum</name>
    <dbReference type="NCBI Taxonomy" id="1033014"/>
    <lineage>
        <taxon>Eukaryota</taxon>
        <taxon>Fungi</taxon>
        <taxon>Dikarya</taxon>
        <taxon>Basidiomycota</taxon>
        <taxon>Agaricomycotina</taxon>
        <taxon>Agaricomycetes</taxon>
        <taxon>Agaricomycetidae</taxon>
        <taxon>Agaricales</taxon>
        <taxon>Marasmiineae</taxon>
        <taxon>Mycenaceae</taxon>
        <taxon>Mycena</taxon>
    </lineage>
</organism>
<comment type="caution">
    <text evidence="5">The sequence shown here is derived from an EMBL/GenBank/DDBJ whole genome shotgun (WGS) entry which is preliminary data.</text>
</comment>
<dbReference type="EMBL" id="JARJCN010000085">
    <property type="protein sequence ID" value="KAJ7076108.1"/>
    <property type="molecule type" value="Genomic_DNA"/>
</dbReference>
<dbReference type="GO" id="GO:0005829">
    <property type="term" value="C:cytosol"/>
    <property type="evidence" value="ECO:0007669"/>
    <property type="project" value="TreeGrafter"/>
</dbReference>
<feature type="compositionally biased region" description="Low complexity" evidence="3">
    <location>
        <begin position="209"/>
        <end position="228"/>
    </location>
</feature>
<feature type="compositionally biased region" description="Polar residues" evidence="3">
    <location>
        <begin position="407"/>
        <end position="418"/>
    </location>
</feature>
<feature type="compositionally biased region" description="Polar residues" evidence="3">
    <location>
        <begin position="30"/>
        <end position="83"/>
    </location>
</feature>
<dbReference type="SMART" id="SM00715">
    <property type="entry name" value="LA"/>
    <property type="match status" value="1"/>
</dbReference>
<feature type="compositionally biased region" description="Polar residues" evidence="3">
    <location>
        <begin position="91"/>
        <end position="106"/>
    </location>
</feature>
<dbReference type="InterPro" id="IPR006630">
    <property type="entry name" value="La_HTH"/>
</dbReference>
<keyword evidence="6" id="KW-1185">Reference proteome</keyword>
<dbReference type="PANTHER" id="PTHR22792">
    <property type="entry name" value="LUPUS LA PROTEIN-RELATED"/>
    <property type="match status" value="1"/>
</dbReference>
<feature type="compositionally biased region" description="Acidic residues" evidence="3">
    <location>
        <begin position="1043"/>
        <end position="1053"/>
    </location>
</feature>
<feature type="compositionally biased region" description="Low complexity" evidence="3">
    <location>
        <begin position="1"/>
        <end position="18"/>
    </location>
</feature>
<feature type="compositionally biased region" description="Low complexity" evidence="3">
    <location>
        <begin position="251"/>
        <end position="261"/>
    </location>
</feature>
<sequence>MPSTQPAVTAPPTQPQNASKKIGLAVHRNANVSPTQPSGSASATANTTLKPNPNPSSATVVNATARQTSTLAKASVSATSPISNAAPVLETDSTPNSTASAGTNGKSGVASGAISPALSSMPGFSPAFSPSVSVSVTSPSSPAIGMGGLASMLSASTSASASTQFSASASTSAFPTPAESGVVSPVKPRSGAVSPSPAHSDNILSPMQSGAVSPSKPSAASSSSGSKPPETPSRARARKWVAIPPEELRAAAEQQLQQQRANGRGYAREREHGYGGRDGGREREGSRGGRRPQSHSQSQSQSGTTSRAESVVSGHGRDQAPPHPPPHVPHAPQQQEYAGHQEQHQHAGWGYMPPPAPHMYAPPHYYGHGPAPGQYGYDPAPYLYWGPGVQEEAQGRGGWWGMPAGDGSQQHHQQSPATEGQRDHQQSALQQRGLEPPRTLQTTPPQRPPPPAESGAVSVSASLPGGLSAMGLGAEAGRVGGVVFGSVDTGLAALGGTGTASSAEEASLASSTSTNASAGVSNGHSLSAGLPASVTMAVLRNSSAPPTASLSASVSAPAREPAWRAAPEPVWPTDPLWTSGLAARSEPSSTGPNGRPPVFAIGVSPRARARRLADEPGAEVIDLTVAPGELSGRWEFGTTRVAEQRVYGGYGYGAYGGPGGGYGYDGPPGQGMYGAYAPPAIDGMMGPQGMMGMMGPPPMMGMGGMGMGAYGMPPPPPQMQGMMSSGPNGTATMEEESGAPHSSPHPTTGSAINGNGGGVDRRPGVPSEWEVKDFGYGFGGGSGREEGRPVYVPRGPPRDPEHSPTYPEDRPSRDMDFPVGRPRRGSYNGGYEPRGAFGGRRGRGGFRGGYNRYGRGAFQQQGRPPHAQQQQGPPQPPPFSITPPPHFTPLVPEGYYPAPYMPTGYEYQPSAPHVAPVPTLRTRLSFPIDRLRQEILSQLEFYLSPDNMATDLYLRQQMDSQGWVRIDVLASFKRVQSKTTDVNLVRDVLGLSAYAEIRGEWVRSTEGWERFVLPTARPSVVDVESPYSLLLLPADKAGHTPTDEAEELDEEDEEDVVFVMGREAQAWSPERPR</sequence>
<feature type="compositionally biased region" description="Low complexity" evidence="3">
    <location>
        <begin position="150"/>
        <end position="180"/>
    </location>
</feature>
<evidence type="ECO:0000313" key="5">
    <source>
        <dbReference type="EMBL" id="KAJ7076108.1"/>
    </source>
</evidence>
<dbReference type="CDD" id="cd07323">
    <property type="entry name" value="LAM"/>
    <property type="match status" value="1"/>
</dbReference>
<feature type="region of interest" description="Disordered" evidence="3">
    <location>
        <begin position="1034"/>
        <end position="1053"/>
    </location>
</feature>
<name>A0AAD6XFS2_9AGAR</name>
<feature type="region of interest" description="Disordered" evidence="3">
    <location>
        <begin position="1"/>
        <end position="116"/>
    </location>
</feature>
<accession>A0AAD6XFS2</accession>
<dbReference type="Pfam" id="PF05383">
    <property type="entry name" value="La"/>
    <property type="match status" value="1"/>
</dbReference>
<evidence type="ECO:0000259" key="4">
    <source>
        <dbReference type="PROSITE" id="PS50961"/>
    </source>
</evidence>
<feature type="region of interest" description="Disordered" evidence="3">
    <location>
        <begin position="579"/>
        <end position="600"/>
    </location>
</feature>
<feature type="region of interest" description="Disordered" evidence="3">
    <location>
        <begin position="395"/>
        <end position="460"/>
    </location>
</feature>
<gene>
    <name evidence="5" type="ORF">B0H15DRAFT_606094</name>
</gene>
<dbReference type="GO" id="GO:0045727">
    <property type="term" value="P:positive regulation of translation"/>
    <property type="evidence" value="ECO:0007669"/>
    <property type="project" value="TreeGrafter"/>
</dbReference>
<protein>
    <recommendedName>
        <fullName evidence="4">HTH La-type RNA-binding domain-containing protein</fullName>
    </recommendedName>
</protein>
<evidence type="ECO:0000256" key="1">
    <source>
        <dbReference type="ARBA" id="ARBA00022884"/>
    </source>
</evidence>
<dbReference type="InterPro" id="IPR036390">
    <property type="entry name" value="WH_DNA-bd_sf"/>
</dbReference>
<dbReference type="GO" id="GO:0003723">
    <property type="term" value="F:RNA binding"/>
    <property type="evidence" value="ECO:0007669"/>
    <property type="project" value="UniProtKB-UniRule"/>
</dbReference>
<dbReference type="AlphaFoldDB" id="A0AAD6XFS2"/>
<feature type="compositionally biased region" description="Basic and acidic residues" evidence="3">
    <location>
        <begin position="759"/>
        <end position="773"/>
    </location>
</feature>
<feature type="domain" description="HTH La-type RNA-binding" evidence="4">
    <location>
        <begin position="925"/>
        <end position="1015"/>
    </location>
</feature>
<dbReference type="InterPro" id="IPR036388">
    <property type="entry name" value="WH-like_DNA-bd_sf"/>
</dbReference>
<feature type="compositionally biased region" description="Pro residues" evidence="3">
    <location>
        <begin position="873"/>
        <end position="886"/>
    </location>
</feature>
<keyword evidence="1 2" id="KW-0694">RNA-binding</keyword>
<feature type="compositionally biased region" description="Low complexity" evidence="3">
    <location>
        <begin position="849"/>
        <end position="872"/>
    </location>
</feature>
<evidence type="ECO:0000256" key="3">
    <source>
        <dbReference type="SAM" id="MobiDB-lite"/>
    </source>
</evidence>
<feature type="region of interest" description="Disordered" evidence="3">
    <location>
        <begin position="714"/>
        <end position="886"/>
    </location>
</feature>
<dbReference type="InterPro" id="IPR045180">
    <property type="entry name" value="La_dom_prot"/>
</dbReference>